<reference evidence="1" key="2">
    <citation type="submission" date="2020-06" db="EMBL/GenBank/DDBJ databases">
        <title>Helianthus annuus Genome sequencing and assembly Release 2.</title>
        <authorList>
            <person name="Gouzy J."/>
            <person name="Langlade N."/>
            <person name="Munos S."/>
        </authorList>
    </citation>
    <scope>NUCLEOTIDE SEQUENCE</scope>
    <source>
        <tissue evidence="1">Leaves</tissue>
    </source>
</reference>
<evidence type="ECO:0000313" key="1">
    <source>
        <dbReference type="EMBL" id="KAF5767235.1"/>
    </source>
</evidence>
<sequence length="55" mass="6282">MSQTSIYTMSIAQLSLENILLNSKVNPVFYPKKNIIKGASHTWRSYLCSFLPLSF</sequence>
<keyword evidence="2" id="KW-1185">Reference proteome</keyword>
<name>A0A9K3E570_HELAN</name>
<proteinExistence type="predicted"/>
<evidence type="ECO:0000313" key="2">
    <source>
        <dbReference type="Proteomes" id="UP000215914"/>
    </source>
</evidence>
<comment type="caution">
    <text evidence="1">The sequence shown here is derived from an EMBL/GenBank/DDBJ whole genome shotgun (WGS) entry which is preliminary data.</text>
</comment>
<dbReference type="EMBL" id="MNCJ02000329">
    <property type="protein sequence ID" value="KAF5767235.1"/>
    <property type="molecule type" value="Genomic_DNA"/>
</dbReference>
<dbReference type="Proteomes" id="UP000215914">
    <property type="component" value="Unassembled WGS sequence"/>
</dbReference>
<reference evidence="1" key="1">
    <citation type="journal article" date="2017" name="Nature">
        <title>The sunflower genome provides insights into oil metabolism, flowering and Asterid evolution.</title>
        <authorList>
            <person name="Badouin H."/>
            <person name="Gouzy J."/>
            <person name="Grassa C.J."/>
            <person name="Murat F."/>
            <person name="Staton S.E."/>
            <person name="Cottret L."/>
            <person name="Lelandais-Briere C."/>
            <person name="Owens G.L."/>
            <person name="Carrere S."/>
            <person name="Mayjonade B."/>
            <person name="Legrand L."/>
            <person name="Gill N."/>
            <person name="Kane N.C."/>
            <person name="Bowers J.E."/>
            <person name="Hubner S."/>
            <person name="Bellec A."/>
            <person name="Berard A."/>
            <person name="Berges H."/>
            <person name="Blanchet N."/>
            <person name="Boniface M.C."/>
            <person name="Brunel D."/>
            <person name="Catrice O."/>
            <person name="Chaidir N."/>
            <person name="Claudel C."/>
            <person name="Donnadieu C."/>
            <person name="Faraut T."/>
            <person name="Fievet G."/>
            <person name="Helmstetter N."/>
            <person name="King M."/>
            <person name="Knapp S.J."/>
            <person name="Lai Z."/>
            <person name="Le Paslier M.C."/>
            <person name="Lippi Y."/>
            <person name="Lorenzon L."/>
            <person name="Mandel J.R."/>
            <person name="Marage G."/>
            <person name="Marchand G."/>
            <person name="Marquand E."/>
            <person name="Bret-Mestries E."/>
            <person name="Morien E."/>
            <person name="Nambeesan S."/>
            <person name="Nguyen T."/>
            <person name="Pegot-Espagnet P."/>
            <person name="Pouilly N."/>
            <person name="Raftis F."/>
            <person name="Sallet E."/>
            <person name="Schiex T."/>
            <person name="Thomas J."/>
            <person name="Vandecasteele C."/>
            <person name="Vares D."/>
            <person name="Vear F."/>
            <person name="Vautrin S."/>
            <person name="Crespi M."/>
            <person name="Mangin B."/>
            <person name="Burke J.M."/>
            <person name="Salse J."/>
            <person name="Munos S."/>
            <person name="Vincourt P."/>
            <person name="Rieseberg L.H."/>
            <person name="Langlade N.B."/>
        </authorList>
    </citation>
    <scope>NUCLEOTIDE SEQUENCE</scope>
    <source>
        <tissue evidence="1">Leaves</tissue>
    </source>
</reference>
<accession>A0A9K3E570</accession>
<organism evidence="1 2">
    <name type="scientific">Helianthus annuus</name>
    <name type="common">Common sunflower</name>
    <dbReference type="NCBI Taxonomy" id="4232"/>
    <lineage>
        <taxon>Eukaryota</taxon>
        <taxon>Viridiplantae</taxon>
        <taxon>Streptophyta</taxon>
        <taxon>Embryophyta</taxon>
        <taxon>Tracheophyta</taxon>
        <taxon>Spermatophyta</taxon>
        <taxon>Magnoliopsida</taxon>
        <taxon>eudicotyledons</taxon>
        <taxon>Gunneridae</taxon>
        <taxon>Pentapetalae</taxon>
        <taxon>asterids</taxon>
        <taxon>campanulids</taxon>
        <taxon>Asterales</taxon>
        <taxon>Asteraceae</taxon>
        <taxon>Asteroideae</taxon>
        <taxon>Heliantheae alliance</taxon>
        <taxon>Heliantheae</taxon>
        <taxon>Helianthus</taxon>
    </lineage>
</organism>
<dbReference type="Gramene" id="mRNA:HanXRQr2_Chr14g0621961">
    <property type="protein sequence ID" value="CDS:HanXRQr2_Chr14g0621961.1"/>
    <property type="gene ID" value="HanXRQr2_Chr14g0621961"/>
</dbReference>
<protein>
    <submittedName>
        <fullName evidence="1">Uncharacterized protein</fullName>
    </submittedName>
</protein>
<gene>
    <name evidence="1" type="ORF">HanXRQr2_Chr14g0621961</name>
</gene>
<dbReference type="AlphaFoldDB" id="A0A9K3E570"/>